<evidence type="ECO:0000313" key="3">
    <source>
        <dbReference type="Proteomes" id="UP000070376"/>
    </source>
</evidence>
<keyword evidence="1" id="KW-1133">Transmembrane helix</keyword>
<dbReference type="PATRIC" id="fig|1398.22.peg.1639"/>
<feature type="transmembrane region" description="Helical" evidence="1">
    <location>
        <begin position="213"/>
        <end position="238"/>
    </location>
</feature>
<feature type="transmembrane region" description="Helical" evidence="1">
    <location>
        <begin position="295"/>
        <end position="314"/>
    </location>
</feature>
<accession>A0A133KSQ5</accession>
<evidence type="ECO:0008006" key="4">
    <source>
        <dbReference type="Google" id="ProtNLM"/>
    </source>
</evidence>
<keyword evidence="1" id="KW-0472">Membrane</keyword>
<organism evidence="2 3">
    <name type="scientific">Heyndrickxia coagulans</name>
    <name type="common">Weizmannia coagulans</name>
    <dbReference type="NCBI Taxonomy" id="1398"/>
    <lineage>
        <taxon>Bacteria</taxon>
        <taxon>Bacillati</taxon>
        <taxon>Bacillota</taxon>
        <taxon>Bacilli</taxon>
        <taxon>Bacillales</taxon>
        <taxon>Bacillaceae</taxon>
        <taxon>Heyndrickxia</taxon>
    </lineage>
</organism>
<gene>
    <name evidence="2" type="ORF">HMPREF3213_01631</name>
</gene>
<protein>
    <recommendedName>
        <fullName evidence="4">ABC transporter</fullName>
    </recommendedName>
</protein>
<feature type="transmembrane region" description="Helical" evidence="1">
    <location>
        <begin position="354"/>
        <end position="373"/>
    </location>
</feature>
<evidence type="ECO:0000256" key="1">
    <source>
        <dbReference type="SAM" id="Phobius"/>
    </source>
</evidence>
<evidence type="ECO:0000313" key="2">
    <source>
        <dbReference type="EMBL" id="KWZ82689.1"/>
    </source>
</evidence>
<dbReference type="EMBL" id="LRPN01000050">
    <property type="protein sequence ID" value="KWZ82689.1"/>
    <property type="molecule type" value="Genomic_DNA"/>
</dbReference>
<dbReference type="RefSeq" id="WP_017552249.1">
    <property type="nucleotide sequence ID" value="NZ_CP017888.1"/>
</dbReference>
<feature type="transmembrane region" description="Helical" evidence="1">
    <location>
        <begin position="258"/>
        <end position="283"/>
    </location>
</feature>
<feature type="transmembrane region" description="Helical" evidence="1">
    <location>
        <begin position="165"/>
        <end position="183"/>
    </location>
</feature>
<keyword evidence="1" id="KW-0812">Transmembrane</keyword>
<dbReference type="Proteomes" id="UP000070376">
    <property type="component" value="Unassembled WGS sequence"/>
</dbReference>
<proteinExistence type="predicted"/>
<dbReference type="PANTHER" id="PTHR37305">
    <property type="entry name" value="INTEGRAL MEMBRANE PROTEIN-RELATED"/>
    <property type="match status" value="1"/>
</dbReference>
<dbReference type="AlphaFoldDB" id="A0A133KSQ5"/>
<reference evidence="3" key="1">
    <citation type="submission" date="2016-01" db="EMBL/GenBank/DDBJ databases">
        <authorList>
            <person name="Mitreva M."/>
            <person name="Pepin K.H."/>
            <person name="Mihindukulasuriya K.A."/>
            <person name="Fulton R."/>
            <person name="Fronick C."/>
            <person name="O'Laughlin M."/>
            <person name="Miner T."/>
            <person name="Herter B."/>
            <person name="Rosa B.A."/>
            <person name="Cordes M."/>
            <person name="Tomlinson C."/>
            <person name="Wollam A."/>
            <person name="Palsikar V.B."/>
            <person name="Mardis E.R."/>
            <person name="Wilson R.K."/>
        </authorList>
    </citation>
    <scope>NUCLEOTIDE SEQUENCE [LARGE SCALE GENOMIC DNA]</scope>
    <source>
        <strain evidence="3">GED7749B</strain>
    </source>
</reference>
<name>A0A133KSQ5_HEYCO</name>
<dbReference type="PANTHER" id="PTHR37305:SF1">
    <property type="entry name" value="MEMBRANE PROTEIN"/>
    <property type="match status" value="1"/>
</dbReference>
<feature type="transmembrane region" description="Helical" evidence="1">
    <location>
        <begin position="20"/>
        <end position="39"/>
    </location>
</feature>
<comment type="caution">
    <text evidence="2">The sequence shown here is derived from an EMBL/GenBank/DDBJ whole genome shotgun (WGS) entry which is preliminary data.</text>
</comment>
<sequence length="379" mass="42945">MGLIKLETLRFIRNKKNLTVFIAAILIVFILFAITFVGAKRMDPLNEYQDNKSSLENAISHMESNPNKSEAKKKALAGLQEELRLRTEQIQAHEAGDWKQELKLQIALDKKLIAGINAGTIVFGNKKIVPQTEKAIQLNTILLKQNIHPVIESFETPGINFTYRILFYVFPFLMPLLIAVLIGDISTRDKQGGINHFVNVLPVKLKKILDARIFTSFVYSLAITIVILVVALIIGSIISHLGSWKYPVAINLNGTEVLWISIARFLGRSLLLILCLLLFISVFTQFLNTFIRNQLLLMLVLVACFCFEEMMSGFKTKLYAVMHIIPFTFVDVPNIVNGESAAKFRNEYINTTDGVITLLLSSLLFYFLTIWIIHKKNKI</sequence>